<name>A0A7K0FLR5_9SPHI</name>
<dbReference type="InterPro" id="IPR036881">
    <property type="entry name" value="Glyco_hydro_3_C_sf"/>
</dbReference>
<dbReference type="Pfam" id="PF14310">
    <property type="entry name" value="Fn3-like"/>
    <property type="match status" value="1"/>
</dbReference>
<dbReference type="InterPro" id="IPR002772">
    <property type="entry name" value="Glyco_hydro_3_C"/>
</dbReference>
<dbReference type="PRINTS" id="PR00133">
    <property type="entry name" value="GLHYDRLASE3"/>
</dbReference>
<dbReference type="SMART" id="SM01217">
    <property type="entry name" value="Fn3_like"/>
    <property type="match status" value="1"/>
</dbReference>
<dbReference type="InterPro" id="IPR017853">
    <property type="entry name" value="GH"/>
</dbReference>
<dbReference type="RefSeq" id="WP_154286996.1">
    <property type="nucleotide sequence ID" value="NZ_WKJI01000002.1"/>
</dbReference>
<accession>A0A7K0FLR5</accession>
<keyword evidence="7" id="KW-1185">Reference proteome</keyword>
<dbReference type="InterPro" id="IPR036962">
    <property type="entry name" value="Glyco_hydro_3_N_sf"/>
</dbReference>
<evidence type="ECO:0000256" key="2">
    <source>
        <dbReference type="ARBA" id="ARBA00022801"/>
    </source>
</evidence>
<evidence type="ECO:0000256" key="1">
    <source>
        <dbReference type="ARBA" id="ARBA00005336"/>
    </source>
</evidence>
<protein>
    <submittedName>
        <fullName evidence="6">Glycosyl hydrolase</fullName>
    </submittedName>
</protein>
<comment type="similarity">
    <text evidence="1 4">Belongs to the glycosyl hydrolase 3 family.</text>
</comment>
<sequence>MKSIYKCLLICLFTSKITSAQEKNIEKKIDSLISLMTLEEKVGMIHANSSFTSGGVPRLGIPELVTSDGPHGVRVEHGRDWDYTNDKVDDAGTYLPTGIGLAATWNTKLGYEFGKVLANEAKARGKDVILGPGVNIIRTPLNGRNFEYLSEDPYLNARMAVGYIKGVQDQGISASVKHYIANNQEKDRNTIDVNMSDRALNEIYLPAFKAAVVEGDVNTVMGSYNKFRGQWAAQNHYLINQILKGQWGFKGVLISDWGAIHNTMEALYNGCDIEFGSELSTRKGLGYNNFFLADTVIQLVKEKKVPLSIIDEKVRRILRVMYKTKMIGGAQRTPGEFASTAHFKKALAIAEESIVLLKNEKNILPLNAKKIKTIAVIGLNAKRPHAFGGGSSHVKAKYEITPLQGIEKYFAGKAKIVYADGYEIKRGAIANPQLINEAVKLAASADQVIFIGGWHHGYDYTKWEEKAYDTEGEDKPDMKLPSGQDELIKALLKVKPNTINIMMGGGPVDMSAWINDAAVVVQAWYPGMEGGTALANIIFGKTNPSGKLPVSFPVKLEDSPAHKLGAYPGTKGVTYYSEDIFVGYRYFDTYKVKPQFAFGHGLSYTKFDYSNLQLSMQADSTVKVTFNIRNTGKTAGYEVAQLYVMPSKALIPRPEKELKGFEKVWLEAGETKTIKLVCSVDDFKYYDDLQAKWVLEKGTYGIAIASSSDDIRLKKNVEL</sequence>
<dbReference type="PROSITE" id="PS00775">
    <property type="entry name" value="GLYCOSYL_HYDROL_F3"/>
    <property type="match status" value="1"/>
</dbReference>
<dbReference type="Gene3D" id="3.20.20.300">
    <property type="entry name" value="Glycoside hydrolase, family 3, N-terminal domain"/>
    <property type="match status" value="1"/>
</dbReference>
<dbReference type="PANTHER" id="PTHR42715:SF10">
    <property type="entry name" value="BETA-GLUCOSIDASE"/>
    <property type="match status" value="1"/>
</dbReference>
<dbReference type="SUPFAM" id="SSF52279">
    <property type="entry name" value="Beta-D-glucan exohydrolase, C-terminal domain"/>
    <property type="match status" value="1"/>
</dbReference>
<dbReference type="GO" id="GO:0005975">
    <property type="term" value="P:carbohydrate metabolic process"/>
    <property type="evidence" value="ECO:0007669"/>
    <property type="project" value="InterPro"/>
</dbReference>
<dbReference type="SUPFAM" id="SSF51445">
    <property type="entry name" value="(Trans)glycosidases"/>
    <property type="match status" value="1"/>
</dbReference>
<dbReference type="AlphaFoldDB" id="A0A7K0FLR5"/>
<dbReference type="EMBL" id="WKJI01000002">
    <property type="protein sequence ID" value="MRX46914.1"/>
    <property type="molecule type" value="Genomic_DNA"/>
</dbReference>
<dbReference type="FunFam" id="2.60.40.10:FF:000495">
    <property type="entry name" value="Periplasmic beta-glucosidase"/>
    <property type="match status" value="1"/>
</dbReference>
<evidence type="ECO:0000256" key="3">
    <source>
        <dbReference type="ARBA" id="ARBA00023277"/>
    </source>
</evidence>
<proteinExistence type="inferred from homology"/>
<reference evidence="6 7" key="1">
    <citation type="submission" date="2019-11" db="EMBL/GenBank/DDBJ databases">
        <authorList>
            <person name="Cheng Q."/>
            <person name="Yang Z."/>
        </authorList>
    </citation>
    <scope>NUCLEOTIDE SEQUENCE [LARGE SCALE GENOMIC DNA]</scope>
    <source>
        <strain evidence="6 7">HX-22-1</strain>
    </source>
</reference>
<dbReference type="InterPro" id="IPR001764">
    <property type="entry name" value="Glyco_hydro_3_N"/>
</dbReference>
<keyword evidence="4" id="KW-0326">Glycosidase</keyword>
<dbReference type="Proteomes" id="UP000462931">
    <property type="component" value="Unassembled WGS sequence"/>
</dbReference>
<dbReference type="Gene3D" id="3.40.50.1700">
    <property type="entry name" value="Glycoside hydrolase family 3 C-terminal domain"/>
    <property type="match status" value="1"/>
</dbReference>
<keyword evidence="3" id="KW-0119">Carbohydrate metabolism</keyword>
<dbReference type="Pfam" id="PF00933">
    <property type="entry name" value="Glyco_hydro_3"/>
    <property type="match status" value="1"/>
</dbReference>
<keyword evidence="2 4" id="KW-0378">Hydrolase</keyword>
<dbReference type="InterPro" id="IPR026891">
    <property type="entry name" value="Fn3-like"/>
</dbReference>
<evidence type="ECO:0000259" key="5">
    <source>
        <dbReference type="SMART" id="SM01217"/>
    </source>
</evidence>
<feature type="domain" description="Fibronectin type III-like" evidence="5">
    <location>
        <begin position="638"/>
        <end position="708"/>
    </location>
</feature>
<organism evidence="6 7">
    <name type="scientific">Pedobacter puniceum</name>
    <dbReference type="NCBI Taxonomy" id="2666136"/>
    <lineage>
        <taxon>Bacteria</taxon>
        <taxon>Pseudomonadati</taxon>
        <taxon>Bacteroidota</taxon>
        <taxon>Sphingobacteriia</taxon>
        <taxon>Sphingobacteriales</taxon>
        <taxon>Sphingobacteriaceae</taxon>
        <taxon>Pedobacter</taxon>
    </lineage>
</organism>
<dbReference type="PANTHER" id="PTHR42715">
    <property type="entry name" value="BETA-GLUCOSIDASE"/>
    <property type="match status" value="1"/>
</dbReference>
<comment type="caution">
    <text evidence="6">The sequence shown here is derived from an EMBL/GenBank/DDBJ whole genome shotgun (WGS) entry which is preliminary data.</text>
</comment>
<dbReference type="InterPro" id="IPR019800">
    <property type="entry name" value="Glyco_hydro_3_AS"/>
</dbReference>
<dbReference type="InterPro" id="IPR013783">
    <property type="entry name" value="Ig-like_fold"/>
</dbReference>
<dbReference type="Pfam" id="PF01915">
    <property type="entry name" value="Glyco_hydro_3_C"/>
    <property type="match status" value="1"/>
</dbReference>
<dbReference type="GO" id="GO:0008422">
    <property type="term" value="F:beta-glucosidase activity"/>
    <property type="evidence" value="ECO:0007669"/>
    <property type="project" value="UniProtKB-ARBA"/>
</dbReference>
<evidence type="ECO:0000256" key="4">
    <source>
        <dbReference type="RuleBase" id="RU361161"/>
    </source>
</evidence>
<gene>
    <name evidence="6" type="ORF">GJJ64_06940</name>
</gene>
<dbReference type="Gene3D" id="2.60.40.10">
    <property type="entry name" value="Immunoglobulins"/>
    <property type="match status" value="1"/>
</dbReference>
<evidence type="ECO:0000313" key="6">
    <source>
        <dbReference type="EMBL" id="MRX46914.1"/>
    </source>
</evidence>
<dbReference type="InterPro" id="IPR050288">
    <property type="entry name" value="Cellulose_deg_GH3"/>
</dbReference>
<evidence type="ECO:0000313" key="7">
    <source>
        <dbReference type="Proteomes" id="UP000462931"/>
    </source>
</evidence>